<protein>
    <submittedName>
        <fullName evidence="2">Uncharacterized protein</fullName>
    </submittedName>
</protein>
<evidence type="ECO:0000313" key="4">
    <source>
        <dbReference type="Proteomes" id="UP000676951"/>
    </source>
</evidence>
<organism evidence="2 5">
    <name type="scientific">Bradyrhizobium sediminis</name>
    <dbReference type="NCBI Taxonomy" id="2840469"/>
    <lineage>
        <taxon>Bacteria</taxon>
        <taxon>Pseudomonadati</taxon>
        <taxon>Pseudomonadota</taxon>
        <taxon>Alphaproteobacteria</taxon>
        <taxon>Hyphomicrobiales</taxon>
        <taxon>Nitrobacteraceae</taxon>
        <taxon>Bradyrhizobium</taxon>
    </lineage>
</organism>
<evidence type="ECO:0000313" key="3">
    <source>
        <dbReference type="EMBL" id="QWG24578.1"/>
    </source>
</evidence>
<accession>A0A975NS26</accession>
<dbReference type="AlphaFoldDB" id="A0A975NS26"/>
<reference evidence="3 4" key="2">
    <citation type="submission" date="2021-06" db="EMBL/GenBank/DDBJ databases">
        <title>Bradyrhizobium sp. S2-11-4 Genome sequencing.</title>
        <authorList>
            <person name="Jin L."/>
        </authorList>
    </citation>
    <scope>NUCLEOTIDE SEQUENCE [LARGE SCALE GENOMIC DNA]</scope>
    <source>
        <strain evidence="3 4">S2-11-4</strain>
    </source>
</reference>
<evidence type="ECO:0000313" key="2">
    <source>
        <dbReference type="EMBL" id="QWG19554.1"/>
    </source>
</evidence>
<gene>
    <name evidence="2" type="ORF">KMZ68_06860</name>
    <name evidence="3" type="ORF">KMZ93_06675</name>
</gene>
<keyword evidence="1" id="KW-1133">Transmembrane helix</keyword>
<name>A0A975NS26_9BRAD</name>
<feature type="transmembrane region" description="Helical" evidence="1">
    <location>
        <begin position="12"/>
        <end position="34"/>
    </location>
</feature>
<reference evidence="2" key="1">
    <citation type="submission" date="2021-06" db="EMBL/GenBank/DDBJ databases">
        <title>Bradyrhizobium sp. S2-11-2 Genome sequencing.</title>
        <authorList>
            <person name="Jin L."/>
        </authorList>
    </citation>
    <scope>NUCLEOTIDE SEQUENCE</scope>
    <source>
        <strain evidence="2">S2-11-2</strain>
    </source>
</reference>
<keyword evidence="1" id="KW-0472">Membrane</keyword>
<dbReference type="KEGG" id="bsei:KMZ68_06860"/>
<dbReference type="EMBL" id="CP076135">
    <property type="protein sequence ID" value="QWG19554.1"/>
    <property type="molecule type" value="Genomic_DNA"/>
</dbReference>
<dbReference type="RefSeq" id="WP_215605321.1">
    <property type="nucleotide sequence ID" value="NZ_CP076135.1"/>
</dbReference>
<proteinExistence type="predicted"/>
<dbReference type="Proteomes" id="UP000676951">
    <property type="component" value="Chromosome"/>
</dbReference>
<keyword evidence="1" id="KW-0812">Transmembrane</keyword>
<dbReference type="EMBL" id="CP076136">
    <property type="protein sequence ID" value="QWG24578.1"/>
    <property type="molecule type" value="Genomic_DNA"/>
</dbReference>
<evidence type="ECO:0000256" key="1">
    <source>
        <dbReference type="SAM" id="Phobius"/>
    </source>
</evidence>
<sequence length="68" mass="7069">MNHSFYSIDRTTHLKVVTVALIGAIAVAGISIAAHTSGSNGIAQGEHVRVVKAGQPVMMTSNIQLAVQ</sequence>
<dbReference type="Proteomes" id="UP000680805">
    <property type="component" value="Chromosome"/>
</dbReference>
<keyword evidence="4" id="KW-1185">Reference proteome</keyword>
<evidence type="ECO:0000313" key="5">
    <source>
        <dbReference type="Proteomes" id="UP000680805"/>
    </source>
</evidence>